<proteinExistence type="predicted"/>
<dbReference type="AlphaFoldDB" id="A0A4T0VTV8"/>
<reference evidence="3 4" key="1">
    <citation type="journal article" date="2019" name="Genome Biol. Evol.">
        <title>Genomic Plasticity Mediated by Transposable Elements in the Plant Pathogenic Fungus Colletotrichum higginsianum.</title>
        <authorList>
            <person name="Tsushima A."/>
            <person name="Gan P."/>
            <person name="Kumakura N."/>
            <person name="Narusaka M."/>
            <person name="Takano Y."/>
            <person name="Narusaka Y."/>
            <person name="Shirasu K."/>
        </authorList>
    </citation>
    <scope>NUCLEOTIDE SEQUENCE [LARGE SCALE GENOMIC DNA]</scope>
    <source>
        <strain evidence="3 4">MAFF305635-RFP</strain>
    </source>
</reference>
<dbReference type="Gene3D" id="2.30.60.10">
    <property type="entry name" value="Cyanovirin-N"/>
    <property type="match status" value="1"/>
</dbReference>
<feature type="domain" description="Cyanovirin-N" evidence="2">
    <location>
        <begin position="21"/>
        <end position="119"/>
    </location>
</feature>
<name>A0A4T0VTV8_9PEZI</name>
<accession>A0A4T0VTV8</accession>
<evidence type="ECO:0000313" key="3">
    <source>
        <dbReference type="EMBL" id="TIC95575.1"/>
    </source>
</evidence>
<dbReference type="EMBL" id="MWPZ01000006">
    <property type="protein sequence ID" value="TIC95575.1"/>
    <property type="molecule type" value="Genomic_DNA"/>
</dbReference>
<gene>
    <name evidence="3" type="ORF">CH35J_007898</name>
</gene>
<comment type="caution">
    <text evidence="3">The sequence shown here is derived from an EMBL/GenBank/DDBJ whole genome shotgun (WGS) entry which is preliminary data.</text>
</comment>
<dbReference type="Proteomes" id="UP000305883">
    <property type="component" value="Unassembled WGS sequence"/>
</dbReference>
<evidence type="ECO:0000256" key="1">
    <source>
        <dbReference type="SAM" id="SignalP"/>
    </source>
</evidence>
<dbReference type="Pfam" id="PF08881">
    <property type="entry name" value="CVNH"/>
    <property type="match status" value="1"/>
</dbReference>
<sequence>MHRSTILYALSAIVSLAYAGDFSKSCSSISFRSTSISASCDDKFGDSAGTNIDLTRCLANVGGRLVCRPSNPSFKFCDCGLAGDRSVLNCRCTDSTGTKKPTSIDLDSCLTNDGGDLAC</sequence>
<evidence type="ECO:0000313" key="4">
    <source>
        <dbReference type="Proteomes" id="UP000305883"/>
    </source>
</evidence>
<evidence type="ECO:0000259" key="2">
    <source>
        <dbReference type="SMART" id="SM01111"/>
    </source>
</evidence>
<dbReference type="SMART" id="SM01111">
    <property type="entry name" value="CVNH"/>
    <property type="match status" value="1"/>
</dbReference>
<feature type="signal peptide" evidence="1">
    <location>
        <begin position="1"/>
        <end position="19"/>
    </location>
</feature>
<feature type="chain" id="PRO_5020370771" description="Cyanovirin-N domain-containing protein" evidence="1">
    <location>
        <begin position="20"/>
        <end position="119"/>
    </location>
</feature>
<dbReference type="OrthoDB" id="4672515at2759"/>
<keyword evidence="1" id="KW-0732">Signal</keyword>
<organism evidence="3 4">
    <name type="scientific">Colletotrichum higginsianum</name>
    <dbReference type="NCBI Taxonomy" id="80884"/>
    <lineage>
        <taxon>Eukaryota</taxon>
        <taxon>Fungi</taxon>
        <taxon>Dikarya</taxon>
        <taxon>Ascomycota</taxon>
        <taxon>Pezizomycotina</taxon>
        <taxon>Sordariomycetes</taxon>
        <taxon>Hypocreomycetidae</taxon>
        <taxon>Glomerellales</taxon>
        <taxon>Glomerellaceae</taxon>
        <taxon>Colletotrichum</taxon>
        <taxon>Colletotrichum destructivum species complex</taxon>
    </lineage>
</organism>
<dbReference type="SUPFAM" id="SSF51322">
    <property type="entry name" value="Cyanovirin-N"/>
    <property type="match status" value="1"/>
</dbReference>
<protein>
    <recommendedName>
        <fullName evidence="2">Cyanovirin-N domain-containing protein</fullName>
    </recommendedName>
</protein>
<dbReference type="InterPro" id="IPR011058">
    <property type="entry name" value="Cyanovirin-N"/>
</dbReference>
<dbReference type="InterPro" id="IPR036673">
    <property type="entry name" value="Cyanovirin-N_sf"/>
</dbReference>